<dbReference type="InterPro" id="IPR052359">
    <property type="entry name" value="HTH-type_reg/antitoxin"/>
</dbReference>
<name>A0A9W6PNK4_9ACTN</name>
<dbReference type="AlphaFoldDB" id="A0A9W6PNK4"/>
<evidence type="ECO:0000256" key="1">
    <source>
        <dbReference type="ARBA" id="ARBA00023015"/>
    </source>
</evidence>
<dbReference type="PANTHER" id="PTHR36511:SF3">
    <property type="entry name" value="ANTITOXIN HIGA-2"/>
    <property type="match status" value="1"/>
</dbReference>
<dbReference type="RefSeq" id="WP_033252884.1">
    <property type="nucleotide sequence ID" value="NZ_BSRX01000047.1"/>
</dbReference>
<organism evidence="5 6">
    <name type="scientific">Kitasatospora phosalacinea</name>
    <dbReference type="NCBI Taxonomy" id="2065"/>
    <lineage>
        <taxon>Bacteria</taxon>
        <taxon>Bacillati</taxon>
        <taxon>Actinomycetota</taxon>
        <taxon>Actinomycetes</taxon>
        <taxon>Kitasatosporales</taxon>
        <taxon>Streptomycetaceae</taxon>
        <taxon>Kitasatospora</taxon>
    </lineage>
</organism>
<protein>
    <recommendedName>
        <fullName evidence="7">HTH cro/C1-type domain-containing protein</fullName>
    </recommendedName>
</protein>
<proteinExistence type="predicted"/>
<evidence type="ECO:0000313" key="6">
    <source>
        <dbReference type="Proteomes" id="UP001165143"/>
    </source>
</evidence>
<dbReference type="Gene3D" id="1.10.260.40">
    <property type="entry name" value="lambda repressor-like DNA-binding domains"/>
    <property type="match status" value="1"/>
</dbReference>
<feature type="compositionally biased region" description="Low complexity" evidence="4">
    <location>
        <begin position="202"/>
        <end position="239"/>
    </location>
</feature>
<dbReference type="NCBIfam" id="NF047542">
    <property type="entry name" value="telomere_Tap"/>
    <property type="match status" value="1"/>
</dbReference>
<dbReference type="InterPro" id="IPR010982">
    <property type="entry name" value="Lambda_DNA-bd_dom_sf"/>
</dbReference>
<dbReference type="SUPFAM" id="SSF47413">
    <property type="entry name" value="lambda repressor-like DNA-binding domains"/>
    <property type="match status" value="1"/>
</dbReference>
<accession>A0A9W6PNK4</accession>
<keyword evidence="1" id="KW-0805">Transcription regulation</keyword>
<reference evidence="5" key="1">
    <citation type="submission" date="2023-02" db="EMBL/GenBank/DDBJ databases">
        <title>Kitasatospora phosalacinea NBRC 14362.</title>
        <authorList>
            <person name="Ichikawa N."/>
            <person name="Sato H."/>
            <person name="Tonouchi N."/>
        </authorList>
    </citation>
    <scope>NUCLEOTIDE SEQUENCE</scope>
    <source>
        <strain evidence="5">NBRC 14362</strain>
    </source>
</reference>
<dbReference type="EMBL" id="BSRX01000047">
    <property type="protein sequence ID" value="GLW58083.1"/>
    <property type="molecule type" value="Genomic_DNA"/>
</dbReference>
<evidence type="ECO:0000256" key="4">
    <source>
        <dbReference type="SAM" id="MobiDB-lite"/>
    </source>
</evidence>
<dbReference type="Proteomes" id="UP001165143">
    <property type="component" value="Unassembled WGS sequence"/>
</dbReference>
<feature type="compositionally biased region" description="Low complexity" evidence="4">
    <location>
        <begin position="247"/>
        <end position="260"/>
    </location>
</feature>
<comment type="caution">
    <text evidence="5">The sequence shown here is derived from an EMBL/GenBank/DDBJ whole genome shotgun (WGS) entry which is preliminary data.</text>
</comment>
<evidence type="ECO:0000313" key="5">
    <source>
        <dbReference type="EMBL" id="GLW58083.1"/>
    </source>
</evidence>
<keyword evidence="3" id="KW-0804">Transcription</keyword>
<feature type="region of interest" description="Disordered" evidence="4">
    <location>
        <begin position="202"/>
        <end position="260"/>
    </location>
</feature>
<feature type="region of interest" description="Disordered" evidence="4">
    <location>
        <begin position="1"/>
        <end position="24"/>
    </location>
</feature>
<gene>
    <name evidence="5" type="ORF">Kpho01_60940</name>
</gene>
<dbReference type="OrthoDB" id="3899306at2"/>
<evidence type="ECO:0000256" key="2">
    <source>
        <dbReference type="ARBA" id="ARBA00023125"/>
    </source>
</evidence>
<sequence length="848" mass="89511">MPEGTDPIDALLAEVDEEELPPPAERKRLRRAARLTRARVAEQVGVREETVWTWETGRSEPRPPQRGLYARLLRGLGERFPAPAGAARPAALQLPVSVPVPETFAAAPDTPPVPAASVAAPVPVEPVAPQVVMLDQNPDGSLLMASAAPCVQCGQPSVYRVQGHPMHLGGLCRPAAAPAAPAAAAVPAATAPVDRAVQVDPAGDAQARAAAAPAPAPASPRRSSAGAKPAATARSAGSTRSRKATAAKKPSATSSTPASASSAVAEWRQAAQARFPGGPLAVLDVAADGKTLIAYLADGSTAPTAPTTRTLVGLVEWAIEAGLGGARLHRFGKDSDPVLVLTDRVLAAVGLPAAGEDEKKDFVSRLGRLPKTHKAVKAIERAGWQLTQRGLGRWARVYRQPEGGRRVCVQLCIPGWGALSAKDHWAIPESVLADPAALAVLLGTYAERVITPCGGAPVSGLELMTALRPRTRWVMNPDGTKGSALVEGSLHHAVDAAPCEVPDMHPRAKERQGDGPEHVMAEESWDWHRPADLVDESERILAWAVGLDTNTAFLAASARLVVGLSEPVHELNPAFDPKIPGAWKVDLSGLDLDPRLPNPFTPTGERPTGPGWYATPTVAYAVELGLQVRPLEGWLRHDSGPYLDPWYEHLRSAYMTTMERLGVPADLAVRDLGAHLEAMARLKEGDPAELAVLHAIKASAKSGIGKLREKPRGLGYKFGERWSALERPTWRPDIRAAVISASRVNMHRKMLKLATATGRYPLAVATDCVVYAAAGPSPLDVLPYDADGKPTAILGANGKPITGLPRLGVSPGHVKHEGSRPLAEVLEQITDGYNPGRLIKGGPAADDQ</sequence>
<keyword evidence="2" id="KW-0238">DNA-binding</keyword>
<evidence type="ECO:0000256" key="3">
    <source>
        <dbReference type="ARBA" id="ARBA00023163"/>
    </source>
</evidence>
<dbReference type="GO" id="GO:0003677">
    <property type="term" value="F:DNA binding"/>
    <property type="evidence" value="ECO:0007669"/>
    <property type="project" value="UniProtKB-KW"/>
</dbReference>
<dbReference type="PANTHER" id="PTHR36511">
    <property type="entry name" value="MERR FAMILY BACTERIAL REGULATORY PROTEIN"/>
    <property type="match status" value="1"/>
</dbReference>
<evidence type="ECO:0008006" key="7">
    <source>
        <dbReference type="Google" id="ProtNLM"/>
    </source>
</evidence>